<evidence type="ECO:0000256" key="3">
    <source>
        <dbReference type="SAM" id="MobiDB-lite"/>
    </source>
</evidence>
<feature type="compositionally biased region" description="Basic and acidic residues" evidence="3">
    <location>
        <begin position="70"/>
        <end position="79"/>
    </location>
</feature>
<protein>
    <recommendedName>
        <fullName evidence="4">XLR/SYCP3/FAM9 domain-containing protein</fullName>
    </recommendedName>
</protein>
<dbReference type="GO" id="GO:0000795">
    <property type="term" value="C:synaptonemal complex"/>
    <property type="evidence" value="ECO:0007669"/>
    <property type="project" value="TreeGrafter"/>
</dbReference>
<dbReference type="GeneTree" id="ENSGT00390000000062"/>
<evidence type="ECO:0000256" key="1">
    <source>
        <dbReference type="ARBA" id="ARBA00010283"/>
    </source>
</evidence>
<proteinExistence type="inferred from homology"/>
<dbReference type="PANTHER" id="PTHR19368:SF8">
    <property type="entry name" value="GENE 1140-RELATED"/>
    <property type="match status" value="1"/>
</dbReference>
<reference evidence="5" key="2">
    <citation type="submission" date="2025-09" db="UniProtKB">
        <authorList>
            <consortium name="Ensembl"/>
        </authorList>
    </citation>
    <scope>IDENTIFICATION</scope>
</reference>
<feature type="region of interest" description="Disordered" evidence="3">
    <location>
        <begin position="1"/>
        <end position="81"/>
    </location>
</feature>
<evidence type="ECO:0000313" key="6">
    <source>
        <dbReference type="Proteomes" id="UP000694415"/>
    </source>
</evidence>
<dbReference type="Proteomes" id="UP000694415">
    <property type="component" value="Unplaced"/>
</dbReference>
<name>A0A8C6HSB7_MUSSI</name>
<dbReference type="InterPro" id="IPR006888">
    <property type="entry name" value="XLR/SYCP3/FAM9_dom"/>
</dbReference>
<dbReference type="InterPro" id="IPR051443">
    <property type="entry name" value="XLR/SYCP3"/>
</dbReference>
<keyword evidence="6" id="KW-1185">Reference proteome</keyword>
<comment type="similarity">
    <text evidence="1">Belongs to the XLR/SYCP3 family.</text>
</comment>
<evidence type="ECO:0000313" key="5">
    <source>
        <dbReference type="Ensembl" id="ENSMSIP00000025218.1"/>
    </source>
</evidence>
<evidence type="ECO:0000256" key="2">
    <source>
        <dbReference type="ARBA" id="ARBA00023054"/>
    </source>
</evidence>
<keyword evidence="2" id="KW-0175">Coiled coil</keyword>
<organism evidence="5 6">
    <name type="scientific">Mus spicilegus</name>
    <name type="common">Mound-building mouse</name>
    <dbReference type="NCBI Taxonomy" id="10103"/>
    <lineage>
        <taxon>Eukaryota</taxon>
        <taxon>Metazoa</taxon>
        <taxon>Chordata</taxon>
        <taxon>Craniata</taxon>
        <taxon>Vertebrata</taxon>
        <taxon>Euteleostomi</taxon>
        <taxon>Mammalia</taxon>
        <taxon>Eutheria</taxon>
        <taxon>Euarchontoglires</taxon>
        <taxon>Glires</taxon>
        <taxon>Rodentia</taxon>
        <taxon>Myomorpha</taxon>
        <taxon>Muroidea</taxon>
        <taxon>Muridae</taxon>
        <taxon>Murinae</taxon>
        <taxon>Mus</taxon>
        <taxon>Mus</taxon>
    </lineage>
</organism>
<feature type="compositionally biased region" description="Basic residues" evidence="3">
    <location>
        <begin position="1"/>
        <end position="14"/>
    </location>
</feature>
<reference evidence="5" key="1">
    <citation type="submission" date="2025-08" db="UniProtKB">
        <authorList>
            <consortium name="Ensembl"/>
        </authorList>
    </citation>
    <scope>IDENTIFICATION</scope>
</reference>
<dbReference type="Ensembl" id="ENSMSIT00000031824.1">
    <property type="protein sequence ID" value="ENSMSIP00000025218.1"/>
    <property type="gene ID" value="ENSMSIG00000021284.1"/>
</dbReference>
<dbReference type="PANTHER" id="PTHR19368">
    <property type="entry name" value="XLR/SCP3/FAM9"/>
    <property type="match status" value="1"/>
</dbReference>
<sequence>MPPKGKKATSKSVKRPQDSSDTQSDDVIQRRVPRTPAEQPVVIEISDESTSSDQDDQQARESVQKTAKKRQGDATESHLAKKKQFCQDVVTSVKSLSEKLVSIYKRQKRERNMFHSNYSKSLQSLFQQWDMSVEKVGQEEDSFINSSHQHEKIIYNTMMAQKATIDQAKAISDQFLKNIQELEEKHKLLDALEQNRLENEMKNLKKKLVADNVGSIYIILNIRYLFDLWMTSFKRFL</sequence>
<accession>A0A8C6HSB7</accession>
<dbReference type="GO" id="GO:0007286">
    <property type="term" value="P:spermatid development"/>
    <property type="evidence" value="ECO:0007669"/>
    <property type="project" value="TreeGrafter"/>
</dbReference>
<dbReference type="GO" id="GO:0051321">
    <property type="term" value="P:meiotic cell cycle"/>
    <property type="evidence" value="ECO:0007669"/>
    <property type="project" value="TreeGrafter"/>
</dbReference>
<dbReference type="Pfam" id="PF04803">
    <property type="entry name" value="Cor1"/>
    <property type="match status" value="1"/>
</dbReference>
<dbReference type="AlphaFoldDB" id="A0A8C6HSB7"/>
<evidence type="ECO:0000259" key="4">
    <source>
        <dbReference type="Pfam" id="PF04803"/>
    </source>
</evidence>
<feature type="domain" description="XLR/SYCP3/FAM9" evidence="4">
    <location>
        <begin position="77"/>
        <end position="207"/>
    </location>
</feature>